<feature type="domain" description="Ig-like" evidence="13">
    <location>
        <begin position="252"/>
        <end position="345"/>
    </location>
</feature>
<dbReference type="CDD" id="cd20957">
    <property type="entry name" value="IgC2_3_Dscam"/>
    <property type="match status" value="1"/>
</dbReference>
<feature type="domain" description="Ig-like" evidence="13">
    <location>
        <begin position="41"/>
        <end position="136"/>
    </location>
</feature>
<dbReference type="SMART" id="SM00409">
    <property type="entry name" value="IG"/>
    <property type="match status" value="9"/>
</dbReference>
<dbReference type="CDD" id="cd20953">
    <property type="entry name" value="IgI_2_Dscam"/>
    <property type="match status" value="1"/>
</dbReference>
<dbReference type="Pfam" id="PF25059">
    <property type="entry name" value="FN3_DSCAM-DSCAML_C"/>
    <property type="match status" value="1"/>
</dbReference>
<dbReference type="FunFam" id="2.60.40.10:FF:000230">
    <property type="entry name" value="Down syndrome cell adhesion molecule, isoform D"/>
    <property type="match status" value="1"/>
</dbReference>
<keyword evidence="16" id="KW-1185">Reference proteome</keyword>
<name>A0A0Q9WEJ2_DROVI</name>
<dbReference type="FunFam" id="2.60.40.10:FF:000308">
    <property type="entry name" value="Down syndrome cell adhesion molecule, isoform D"/>
    <property type="match status" value="1"/>
</dbReference>
<keyword evidence="9" id="KW-0393">Immunoglobulin domain</keyword>
<proteinExistence type="predicted"/>
<feature type="domain" description="Ig-like" evidence="13">
    <location>
        <begin position="140"/>
        <end position="235"/>
    </location>
</feature>
<dbReference type="SUPFAM" id="SSF48726">
    <property type="entry name" value="Immunoglobulin"/>
    <property type="match status" value="9"/>
</dbReference>
<feature type="compositionally biased region" description="Basic and acidic residues" evidence="10">
    <location>
        <begin position="2001"/>
        <end position="2027"/>
    </location>
</feature>
<evidence type="ECO:0000256" key="4">
    <source>
        <dbReference type="ARBA" id="ARBA00022737"/>
    </source>
</evidence>
<feature type="compositionally biased region" description="Basic and acidic residues" evidence="10">
    <location>
        <begin position="1973"/>
        <end position="1991"/>
    </location>
</feature>
<evidence type="ECO:0000313" key="16">
    <source>
        <dbReference type="Proteomes" id="UP000008792"/>
    </source>
</evidence>
<dbReference type="FunFam" id="2.60.40.10:FF:000093">
    <property type="entry name" value="Down syndrome cell adhesion molecule, isoform B"/>
    <property type="match status" value="1"/>
</dbReference>
<dbReference type="InterPro" id="IPR013098">
    <property type="entry name" value="Ig_I-set"/>
</dbReference>
<evidence type="ECO:0000256" key="7">
    <source>
        <dbReference type="ARBA" id="ARBA00023136"/>
    </source>
</evidence>
<dbReference type="OrthoDB" id="5982258at2759"/>
<dbReference type="FunFam" id="2.60.40.10:FF:000426">
    <property type="entry name" value="Down syndrome cell adhesion molecule, isoform J"/>
    <property type="match status" value="1"/>
</dbReference>
<feature type="domain" description="Fibronectin type-III" evidence="14">
    <location>
        <begin position="1415"/>
        <end position="1508"/>
    </location>
</feature>
<dbReference type="PROSITE" id="PS50835">
    <property type="entry name" value="IG_LIKE"/>
    <property type="match status" value="10"/>
</dbReference>
<dbReference type="FunFam" id="2.60.40.10:FF:000439">
    <property type="entry name" value="Down syndrome cell adhesion molecule, isoform J"/>
    <property type="match status" value="1"/>
</dbReference>
<dbReference type="InterPro" id="IPR056754">
    <property type="entry name" value="DSCAM/DSCAML_C"/>
</dbReference>
<feature type="region of interest" description="Disordered" evidence="10">
    <location>
        <begin position="1716"/>
        <end position="1747"/>
    </location>
</feature>
<evidence type="ECO:0000313" key="15">
    <source>
        <dbReference type="EMBL" id="KRF79695.1"/>
    </source>
</evidence>
<dbReference type="Pfam" id="PF13927">
    <property type="entry name" value="Ig_3"/>
    <property type="match status" value="4"/>
</dbReference>
<dbReference type="Pfam" id="PF00041">
    <property type="entry name" value="fn3"/>
    <property type="match status" value="5"/>
</dbReference>
<evidence type="ECO:0000259" key="14">
    <source>
        <dbReference type="PROSITE" id="PS50853"/>
    </source>
</evidence>
<feature type="domain" description="Fibronectin type-III" evidence="14">
    <location>
        <begin position="1230"/>
        <end position="1323"/>
    </location>
</feature>
<dbReference type="CDD" id="cd20958">
    <property type="entry name" value="IgI_5_Dscam"/>
    <property type="match status" value="1"/>
</dbReference>
<dbReference type="FunFam" id="2.60.40.10:FF:000302">
    <property type="entry name" value="Down syndrome cell adhesion molecule, isoform D"/>
    <property type="match status" value="1"/>
</dbReference>
<comment type="subcellular location">
    <subcellularLocation>
        <location evidence="1">Membrane</location>
        <topology evidence="1">Single-pass membrane protein</topology>
    </subcellularLocation>
</comment>
<dbReference type="PANTHER" id="PTHR10075">
    <property type="entry name" value="BASIGIN RELATED"/>
    <property type="match status" value="1"/>
</dbReference>
<feature type="region of interest" description="Disordered" evidence="10">
    <location>
        <begin position="1825"/>
        <end position="1875"/>
    </location>
</feature>
<keyword evidence="5" id="KW-0130">Cell adhesion</keyword>
<evidence type="ECO:0000256" key="6">
    <source>
        <dbReference type="ARBA" id="ARBA00022989"/>
    </source>
</evidence>
<feature type="compositionally biased region" description="Low complexity" evidence="10">
    <location>
        <begin position="1926"/>
        <end position="1947"/>
    </location>
</feature>
<evidence type="ECO:0000256" key="5">
    <source>
        <dbReference type="ARBA" id="ARBA00022889"/>
    </source>
</evidence>
<feature type="domain" description="Ig-like" evidence="13">
    <location>
        <begin position="435"/>
        <end position="529"/>
    </location>
</feature>
<dbReference type="GO" id="GO:0030424">
    <property type="term" value="C:axon"/>
    <property type="evidence" value="ECO:0007669"/>
    <property type="project" value="TreeGrafter"/>
</dbReference>
<dbReference type="FunFam" id="2.60.40.10:FF:000498">
    <property type="entry name" value="Down syndrome cell adhesion molecule, isoform J"/>
    <property type="match status" value="1"/>
</dbReference>
<keyword evidence="4" id="KW-0677">Repeat</keyword>
<dbReference type="InterPro" id="IPR003961">
    <property type="entry name" value="FN3_dom"/>
</dbReference>
<dbReference type="GO" id="GO:0042802">
    <property type="term" value="F:identical protein binding"/>
    <property type="evidence" value="ECO:0007669"/>
    <property type="project" value="UniProtKB-ARBA"/>
</dbReference>
<dbReference type="SUPFAM" id="SSF49265">
    <property type="entry name" value="Fibronectin type III"/>
    <property type="match status" value="3"/>
</dbReference>
<feature type="domain" description="Ig-like" evidence="13">
    <location>
        <begin position="728"/>
        <end position="820"/>
    </location>
</feature>
<feature type="region of interest" description="Disordered" evidence="10">
    <location>
        <begin position="1891"/>
        <end position="2050"/>
    </location>
</feature>
<feature type="domain" description="Ig-like" evidence="13">
    <location>
        <begin position="625"/>
        <end position="723"/>
    </location>
</feature>
<dbReference type="FunFam" id="2.60.40.10:FF:000435">
    <property type="entry name" value="Down syndrome cell adhesion molecule, isoform J"/>
    <property type="match status" value="1"/>
</dbReference>
<sequence>MAYMMPNERLKWLTLCAAVAVLATVSSTLAANPPDADQKGPVFLKEPTNRIDFSNSTGAEIECKSSGNPMPEIIWVRSDGTAVGDVPGLRQISSDGKLVFPPFRAEDYRQEVHAQVYACLARNQFGSIISRDVHVRAVVPQSYSVNVMDESILRGNSAILKCHIPSFVADFIVVDSWVEDEEREIYPQADVTASDGKYLVLPSGELHIREVGPEDGYKSYQCRTKHRLTGETRLSATKGRLVITEPIGSVPPKITNLHDKFQFVQVNLNEDYSMQCPGQAYPVPIVRWYKFIEGTTRKQAVVLNDRVKQVSGTLIIKDAVVEDSGKYLCVVNNSVGGESVETVLTVTAPLSAKIDPPTQTIDFGRPAVFTCQYTGNPIKTVSWMKDGKAIGHSEPVLRIESVKKEDKGMYQCFVRNDQESAEASAELKLGGRFDPPVIRQAFQEETMEPGPSVFLKCVAGGNPTPEISWELDGKKIANNDRYQVGQYVTVNGDVVSYLNITSVHANDGGLYKCIAKSKVGVAEHSAKLNVYGLPYIRQMEKKAIVAGETLIVTCPVAGYPIDSIVWERDNRPLPINRKQKVFPNGTLIIENVERNSDQATYTCVAKNQEGYSARGSLEVQVMVLPQIVPFPYEDVINTGDSIDLFCQIQKGDRPIKVHWSFERSASDSDASDSDMLQPQMRTNRISSKTSMLSIQSASPAHTGTYTCIASNAAGTTRYGVNLTVNVPPRWILEPTDKAFAQGSDAKVECKADGFPKPQVTWKKAVGDTPGEYKDLKKSDNIRVEEGTLHIDNIQKTNEGYYLCEAINGIGSGLSAVIMVSVQAPPEFTEKLRNQTARRGEPAVLQCEAKGEKPIGILWNMNNMRLDPKNDNRYTIREEILSAGVMSSLSIKRTERSDSALFTCVATNAFGSDDASINMIVQEVPEMPYALKVLDKSGRSVQLSWAQPYDGNSPLNRYIIEFKRSRASWDEIDRVMVPGHTTEAQVQKLSPATTYNIRIVAENEIGSSQSSEAVTIITAEEAPSGKPQNIKVDPVNQTTLRVMWKPPPRSDWNGEILGYYVGYKLSNTNSSYIFETINFITEEGKEHSLELNNLRVYTQYSVVIQAFNKIGAGPLSDEEKQFTAEGTPSQPPSDTACTTLTSQTIRVSWVSPPLESANGVIKTYKVVYAPSEEWYDETKRHYKKTASSDTVLHGLKKYTNYTMQVLATTAGGDGVRSVPIHCQTEPDVPEAPTDVKALVMGNAAILVSWRPPAQPNGIITQYTVYSKAEGAETETKTQKVPHYQMSFEATELEKNKPYEFWVTASTTIGEGQQSKSIVAMPSDQVPAKIASFDDTFTATFKEDAKMPCLAVGAPQPEITWKIKGVDFSANDRMRLLPDGSLLIKSVNRQDAGDYSCHAENSIAKDSITHKLIVLAPPQSPHVTLSATTTDALTVRLKPHEGDTAPLHGYTLHYKPEFGEWETAEVSVESQKHNIENLLCGSRYQVYATGFNNIGAGEASDILNTRTKGQKPKLPEKPRFIEVSSNSVSLHFKAWKDGGCPMSHFVVESKKRDQLEWNQISNNVKPDNNYVVLDLEPATWYNLRITAHNSAGFTVAEYDFATLTVTGGTIAPLDDGTGHGNVHARIPLPAWMPEWLDLNFMVPLIATVVVVAVGICVVCVALSRRRADDMRGGQKDVYYDVVYNQTMGPGATLDKRRPDLRDELGYIAPPNRKLPPVPGSNYNTCDRIKRGRGGLRSNHSTWDPRRNPNLYEELKAPPVPMHGIGNHYGHAHGAPECQYRHPGMEDEICPYATFHLLGFREEMDPTKAMNFQTFPHQNGHTPVPGHAGTMLPPGHPGHVHSRSGSQSMPRANRYQRKNSQGGQSSIYTPAPEYDDPANCAEEDQYRRYTRVNSQGGSLYSGPGPEYDDPANCAPEEDQYGSQYGGPYGQPYDHYGSRGSMGRRSIGSARNPGNGSPEPPPPPPRNHDMSNSSFNDSKESNEISEAECDRDHGPRGNYGEDSNEAVKRSPQPKDQRTTEEMRKLIERNEAGPKQLQLQQTNGAGFTAYDTMAV</sequence>
<dbReference type="InterPro" id="IPR003598">
    <property type="entry name" value="Ig_sub2"/>
</dbReference>
<reference evidence="15 16" key="1">
    <citation type="journal article" date="2007" name="Nature">
        <title>Evolution of genes and genomes on the Drosophila phylogeny.</title>
        <authorList>
            <consortium name="Drosophila 12 Genomes Consortium"/>
            <person name="Clark A.G."/>
            <person name="Eisen M.B."/>
            <person name="Smith D.R."/>
            <person name="Bergman C.M."/>
            <person name="Oliver B."/>
            <person name="Markow T.A."/>
            <person name="Kaufman T.C."/>
            <person name="Kellis M."/>
            <person name="Gelbart W."/>
            <person name="Iyer V.N."/>
            <person name="Pollard D.A."/>
            <person name="Sackton T.B."/>
            <person name="Larracuente A.M."/>
            <person name="Singh N.D."/>
            <person name="Abad J.P."/>
            <person name="Abt D.N."/>
            <person name="Adryan B."/>
            <person name="Aguade M."/>
            <person name="Akashi H."/>
            <person name="Anderson W.W."/>
            <person name="Aquadro C.F."/>
            <person name="Ardell D.H."/>
            <person name="Arguello R."/>
            <person name="Artieri C.G."/>
            <person name="Barbash D.A."/>
            <person name="Barker D."/>
            <person name="Barsanti P."/>
            <person name="Batterham P."/>
            <person name="Batzoglou S."/>
            <person name="Begun D."/>
            <person name="Bhutkar A."/>
            <person name="Blanco E."/>
            <person name="Bosak S.A."/>
            <person name="Bradley R.K."/>
            <person name="Brand A.D."/>
            <person name="Brent M.R."/>
            <person name="Brooks A.N."/>
            <person name="Brown R.H."/>
            <person name="Butlin R.K."/>
            <person name="Caggese C."/>
            <person name="Calvi B.R."/>
            <person name="Bernardo de Carvalho A."/>
            <person name="Caspi A."/>
            <person name="Castrezana S."/>
            <person name="Celniker S.E."/>
            <person name="Chang J.L."/>
            <person name="Chapple C."/>
            <person name="Chatterji S."/>
            <person name="Chinwalla A."/>
            <person name="Civetta A."/>
            <person name="Clifton S.W."/>
            <person name="Comeron J.M."/>
            <person name="Costello J.C."/>
            <person name="Coyne J.A."/>
            <person name="Daub J."/>
            <person name="David R.G."/>
            <person name="Delcher A.L."/>
            <person name="Delehaunty K."/>
            <person name="Do C.B."/>
            <person name="Ebling H."/>
            <person name="Edwards K."/>
            <person name="Eickbush T."/>
            <person name="Evans J.D."/>
            <person name="Filipski A."/>
            <person name="Findeiss S."/>
            <person name="Freyhult E."/>
            <person name="Fulton L."/>
            <person name="Fulton R."/>
            <person name="Garcia A.C."/>
            <person name="Gardiner A."/>
            <person name="Garfield D.A."/>
            <person name="Garvin B.E."/>
            <person name="Gibson G."/>
            <person name="Gilbert D."/>
            <person name="Gnerre S."/>
            <person name="Godfrey J."/>
            <person name="Good R."/>
            <person name="Gotea V."/>
            <person name="Gravely B."/>
            <person name="Greenberg A.J."/>
            <person name="Griffiths-Jones S."/>
            <person name="Gross S."/>
            <person name="Guigo R."/>
            <person name="Gustafson E.A."/>
            <person name="Haerty W."/>
            <person name="Hahn M.W."/>
            <person name="Halligan D.L."/>
            <person name="Halpern A.L."/>
            <person name="Halter G.M."/>
            <person name="Han M.V."/>
            <person name="Heger A."/>
            <person name="Hillier L."/>
            <person name="Hinrichs A.S."/>
            <person name="Holmes I."/>
            <person name="Hoskins R.A."/>
            <person name="Hubisz M.J."/>
            <person name="Hultmark D."/>
            <person name="Huntley M.A."/>
            <person name="Jaffe D.B."/>
            <person name="Jagadeeshan S."/>
            <person name="Jeck W.R."/>
            <person name="Johnson J."/>
            <person name="Jones C.D."/>
            <person name="Jordan W.C."/>
            <person name="Karpen G.H."/>
            <person name="Kataoka E."/>
            <person name="Keightley P.D."/>
            <person name="Kheradpour P."/>
            <person name="Kirkness E.F."/>
            <person name="Koerich L.B."/>
            <person name="Kristiansen K."/>
            <person name="Kudrna D."/>
            <person name="Kulathinal R.J."/>
            <person name="Kumar S."/>
            <person name="Kwok R."/>
            <person name="Lander E."/>
            <person name="Langley C.H."/>
            <person name="Lapoint R."/>
            <person name="Lazzaro B.P."/>
            <person name="Lee S.J."/>
            <person name="Levesque L."/>
            <person name="Li R."/>
            <person name="Lin C.F."/>
            <person name="Lin M.F."/>
            <person name="Lindblad-Toh K."/>
            <person name="Llopart A."/>
            <person name="Long M."/>
            <person name="Low L."/>
            <person name="Lozovsky E."/>
            <person name="Lu J."/>
            <person name="Luo M."/>
            <person name="Machado C.A."/>
            <person name="Makalowski W."/>
            <person name="Marzo M."/>
            <person name="Matsuda M."/>
            <person name="Matzkin L."/>
            <person name="McAllister B."/>
            <person name="McBride C.S."/>
            <person name="McKernan B."/>
            <person name="McKernan K."/>
            <person name="Mendez-Lago M."/>
            <person name="Minx P."/>
            <person name="Mollenhauer M.U."/>
            <person name="Montooth K."/>
            <person name="Mount S.M."/>
            <person name="Mu X."/>
            <person name="Myers E."/>
            <person name="Negre B."/>
            <person name="Newfeld S."/>
            <person name="Nielsen R."/>
            <person name="Noor M.A."/>
            <person name="O'Grady P."/>
            <person name="Pachter L."/>
            <person name="Papaceit M."/>
            <person name="Parisi M.J."/>
            <person name="Parisi M."/>
            <person name="Parts L."/>
            <person name="Pedersen J.S."/>
            <person name="Pesole G."/>
            <person name="Phillippy A.M."/>
            <person name="Ponting C.P."/>
            <person name="Pop M."/>
            <person name="Porcelli D."/>
            <person name="Powell J.R."/>
            <person name="Prohaska S."/>
            <person name="Pruitt K."/>
            <person name="Puig M."/>
            <person name="Quesneville H."/>
            <person name="Ram K.R."/>
            <person name="Rand D."/>
            <person name="Rasmussen M.D."/>
            <person name="Reed L.K."/>
            <person name="Reenan R."/>
            <person name="Reily A."/>
            <person name="Remington K.A."/>
            <person name="Rieger T.T."/>
            <person name="Ritchie M.G."/>
            <person name="Robin C."/>
            <person name="Rogers Y.H."/>
            <person name="Rohde C."/>
            <person name="Rozas J."/>
            <person name="Rubenfield M.J."/>
            <person name="Ruiz A."/>
            <person name="Russo S."/>
            <person name="Salzberg S.L."/>
            <person name="Sanchez-Gracia A."/>
            <person name="Saranga D.J."/>
            <person name="Sato H."/>
            <person name="Schaeffer S.W."/>
            <person name="Schatz M.C."/>
            <person name="Schlenke T."/>
            <person name="Schwartz R."/>
            <person name="Segarra C."/>
            <person name="Singh R.S."/>
            <person name="Sirot L."/>
            <person name="Sirota M."/>
            <person name="Sisneros N.B."/>
            <person name="Smith C.D."/>
            <person name="Smith T.F."/>
            <person name="Spieth J."/>
            <person name="Stage D.E."/>
            <person name="Stark A."/>
            <person name="Stephan W."/>
            <person name="Strausberg R.L."/>
            <person name="Strempel S."/>
            <person name="Sturgill D."/>
            <person name="Sutton G."/>
            <person name="Sutton G.G."/>
            <person name="Tao W."/>
            <person name="Teichmann S."/>
            <person name="Tobari Y.N."/>
            <person name="Tomimura Y."/>
            <person name="Tsolas J.M."/>
            <person name="Valente V.L."/>
            <person name="Venter E."/>
            <person name="Venter J.C."/>
            <person name="Vicario S."/>
            <person name="Vieira F.G."/>
            <person name="Vilella A.J."/>
            <person name="Villasante A."/>
            <person name="Walenz B."/>
            <person name="Wang J."/>
            <person name="Wasserman M."/>
            <person name="Watts T."/>
            <person name="Wilson D."/>
            <person name="Wilson R.K."/>
            <person name="Wing R.A."/>
            <person name="Wolfner M.F."/>
            <person name="Wong A."/>
            <person name="Wong G.K."/>
            <person name="Wu C.I."/>
            <person name="Wu G."/>
            <person name="Yamamoto D."/>
            <person name="Yang H.P."/>
            <person name="Yang S.P."/>
            <person name="Yorke J.A."/>
            <person name="Yoshida K."/>
            <person name="Zdobnov E."/>
            <person name="Zhang P."/>
            <person name="Zhang Y."/>
            <person name="Zimin A.V."/>
            <person name="Baldwin J."/>
            <person name="Abdouelleil A."/>
            <person name="Abdulkadir J."/>
            <person name="Abebe A."/>
            <person name="Abera B."/>
            <person name="Abreu J."/>
            <person name="Acer S.C."/>
            <person name="Aftuck L."/>
            <person name="Alexander A."/>
            <person name="An P."/>
            <person name="Anderson E."/>
            <person name="Anderson S."/>
            <person name="Arachi H."/>
            <person name="Azer M."/>
            <person name="Bachantsang P."/>
            <person name="Barry A."/>
            <person name="Bayul T."/>
            <person name="Berlin A."/>
            <person name="Bessette D."/>
            <person name="Bloom T."/>
            <person name="Blye J."/>
            <person name="Boguslavskiy L."/>
            <person name="Bonnet C."/>
            <person name="Boukhgalter B."/>
            <person name="Bourzgui I."/>
            <person name="Brown A."/>
            <person name="Cahill P."/>
            <person name="Channer S."/>
            <person name="Cheshatsang Y."/>
            <person name="Chuda L."/>
            <person name="Citroen M."/>
            <person name="Collymore A."/>
            <person name="Cooke P."/>
            <person name="Costello M."/>
            <person name="D'Aco K."/>
            <person name="Daza R."/>
            <person name="De Haan G."/>
            <person name="DeGray S."/>
            <person name="DeMaso C."/>
            <person name="Dhargay N."/>
            <person name="Dooley K."/>
            <person name="Dooley E."/>
            <person name="Doricent M."/>
            <person name="Dorje P."/>
            <person name="Dorjee K."/>
            <person name="Dupes A."/>
            <person name="Elong R."/>
            <person name="Falk J."/>
            <person name="Farina A."/>
            <person name="Faro S."/>
            <person name="Ferguson D."/>
            <person name="Fisher S."/>
            <person name="Foley C.D."/>
            <person name="Franke A."/>
            <person name="Friedrich D."/>
            <person name="Gadbois L."/>
            <person name="Gearin G."/>
            <person name="Gearin C.R."/>
            <person name="Giannoukos G."/>
            <person name="Goode T."/>
            <person name="Graham J."/>
            <person name="Grandbois E."/>
            <person name="Grewal S."/>
            <person name="Gyaltsen K."/>
            <person name="Hafez N."/>
            <person name="Hagos B."/>
            <person name="Hall J."/>
            <person name="Henson C."/>
            <person name="Hollinger A."/>
            <person name="Honan T."/>
            <person name="Huard M.D."/>
            <person name="Hughes L."/>
            <person name="Hurhula B."/>
            <person name="Husby M.E."/>
            <person name="Kamat A."/>
            <person name="Kanga B."/>
            <person name="Kashin S."/>
            <person name="Khazanovich D."/>
            <person name="Kisner P."/>
            <person name="Lance K."/>
            <person name="Lara M."/>
            <person name="Lee W."/>
            <person name="Lennon N."/>
            <person name="Letendre F."/>
            <person name="LeVine R."/>
            <person name="Lipovsky A."/>
            <person name="Liu X."/>
            <person name="Liu J."/>
            <person name="Liu S."/>
            <person name="Lokyitsang T."/>
            <person name="Lokyitsang Y."/>
            <person name="Lubonja R."/>
            <person name="Lui A."/>
            <person name="MacDonald P."/>
            <person name="Magnisalis V."/>
            <person name="Maru K."/>
            <person name="Matthews C."/>
            <person name="McCusker W."/>
            <person name="McDonough S."/>
            <person name="Mehta T."/>
            <person name="Meldrim J."/>
            <person name="Meneus L."/>
            <person name="Mihai O."/>
            <person name="Mihalev A."/>
            <person name="Mihova T."/>
            <person name="Mittelman R."/>
            <person name="Mlenga V."/>
            <person name="Montmayeur A."/>
            <person name="Mulrain L."/>
            <person name="Navidi A."/>
            <person name="Naylor J."/>
            <person name="Negash T."/>
            <person name="Nguyen T."/>
            <person name="Nguyen N."/>
            <person name="Nicol R."/>
            <person name="Norbu C."/>
            <person name="Norbu N."/>
            <person name="Novod N."/>
            <person name="O'Neill B."/>
            <person name="Osman S."/>
            <person name="Markiewicz E."/>
            <person name="Oyono O.L."/>
            <person name="Patti C."/>
            <person name="Phunkhang P."/>
            <person name="Pierre F."/>
            <person name="Priest M."/>
            <person name="Raghuraman S."/>
            <person name="Rege F."/>
            <person name="Reyes R."/>
            <person name="Rise C."/>
            <person name="Rogov P."/>
            <person name="Ross K."/>
            <person name="Ryan E."/>
            <person name="Settipalli S."/>
            <person name="Shea T."/>
            <person name="Sherpa N."/>
            <person name="Shi L."/>
            <person name="Shih D."/>
            <person name="Sparrow T."/>
            <person name="Spaulding J."/>
            <person name="Stalker J."/>
            <person name="Stange-Thomann N."/>
            <person name="Stavropoulos S."/>
            <person name="Stone C."/>
            <person name="Strader C."/>
            <person name="Tesfaye S."/>
            <person name="Thomson T."/>
            <person name="Thoulutsang Y."/>
            <person name="Thoulutsang D."/>
            <person name="Topham K."/>
            <person name="Topping I."/>
            <person name="Tsamla T."/>
            <person name="Vassiliev H."/>
            <person name="Vo A."/>
            <person name="Wangchuk T."/>
            <person name="Wangdi T."/>
            <person name="Weiand M."/>
            <person name="Wilkinson J."/>
            <person name="Wilson A."/>
            <person name="Yadav S."/>
            <person name="Young G."/>
            <person name="Yu Q."/>
            <person name="Zembek L."/>
            <person name="Zhong D."/>
            <person name="Zimmer A."/>
            <person name="Zwirko Z."/>
            <person name="Jaffe D.B."/>
            <person name="Alvarez P."/>
            <person name="Brockman W."/>
            <person name="Butler J."/>
            <person name="Chin C."/>
            <person name="Gnerre S."/>
            <person name="Grabherr M."/>
            <person name="Kleber M."/>
            <person name="Mauceli E."/>
            <person name="MacCallum I."/>
        </authorList>
    </citation>
    <scope>NUCLEOTIDE SEQUENCE [LARGE SCALE GENOMIC DNA]</scope>
    <source>
        <strain evidence="16">Tucson 15010-1051.87</strain>
    </source>
</reference>
<dbReference type="GO" id="GO:0005886">
    <property type="term" value="C:plasma membrane"/>
    <property type="evidence" value="ECO:0007669"/>
    <property type="project" value="TreeGrafter"/>
</dbReference>
<feature type="domain" description="Fibronectin type-III" evidence="14">
    <location>
        <begin position="926"/>
        <end position="1020"/>
    </location>
</feature>
<dbReference type="SMART" id="SM00060">
    <property type="entry name" value="FN3"/>
    <property type="match status" value="6"/>
</dbReference>
<feature type="domain" description="Ig-like" evidence="13">
    <location>
        <begin position="825"/>
        <end position="917"/>
    </location>
</feature>
<evidence type="ECO:0000256" key="1">
    <source>
        <dbReference type="ARBA" id="ARBA00004167"/>
    </source>
</evidence>
<dbReference type="CDD" id="cd00063">
    <property type="entry name" value="FN3"/>
    <property type="match status" value="6"/>
</dbReference>
<dbReference type="InterPro" id="IPR003599">
    <property type="entry name" value="Ig_sub"/>
</dbReference>
<feature type="transmembrane region" description="Helical" evidence="11">
    <location>
        <begin position="1638"/>
        <end position="1660"/>
    </location>
</feature>
<dbReference type="FunFam" id="2.60.40.10:FF:000410">
    <property type="entry name" value="Down syndrome cell adhesion molecule, isoform H"/>
    <property type="match status" value="1"/>
</dbReference>
<dbReference type="FunFam" id="2.60.40.10:FF:000017">
    <property type="entry name" value="Down syndrome cell adhesion molecule b"/>
    <property type="match status" value="2"/>
</dbReference>
<dbReference type="EMBL" id="CH940648">
    <property type="protein sequence ID" value="KRF79695.1"/>
    <property type="molecule type" value="Genomic_DNA"/>
</dbReference>
<keyword evidence="6 11" id="KW-1133">Transmembrane helix</keyword>
<keyword evidence="7 11" id="KW-0472">Membrane</keyword>
<evidence type="ECO:0000256" key="9">
    <source>
        <dbReference type="ARBA" id="ARBA00023319"/>
    </source>
</evidence>
<dbReference type="GO" id="GO:0070593">
    <property type="term" value="P:dendrite self-avoidance"/>
    <property type="evidence" value="ECO:0007669"/>
    <property type="project" value="TreeGrafter"/>
</dbReference>
<dbReference type="CDD" id="cd20956">
    <property type="entry name" value="IgI_4_Dscam"/>
    <property type="match status" value="1"/>
</dbReference>
<dbReference type="Pfam" id="PF07679">
    <property type="entry name" value="I-set"/>
    <property type="match status" value="4"/>
</dbReference>
<evidence type="ECO:0000259" key="13">
    <source>
        <dbReference type="PROSITE" id="PS50835"/>
    </source>
</evidence>
<keyword evidence="3 12" id="KW-0732">Signal</keyword>
<dbReference type="FunFam" id="2.60.40.10:FF:000394">
    <property type="entry name" value="Down syndrome cell adhesion molecule, isoform J"/>
    <property type="match status" value="1"/>
</dbReference>
<feature type="domain" description="Fibronectin type-III" evidence="14">
    <location>
        <begin position="1025"/>
        <end position="1129"/>
    </location>
</feature>
<dbReference type="PROSITE" id="PS50853">
    <property type="entry name" value="FN3"/>
    <property type="match status" value="6"/>
</dbReference>
<dbReference type="PANTHER" id="PTHR10075:SF53">
    <property type="entry name" value="DOWN SYNDROME CELL ADHESION MOLECULE 1, ISOFORM BQ"/>
    <property type="match status" value="1"/>
</dbReference>
<evidence type="ECO:0000256" key="3">
    <source>
        <dbReference type="ARBA" id="ARBA00022729"/>
    </source>
</evidence>
<dbReference type="Pfam" id="PF12355">
    <property type="entry name" value="Dscam_C"/>
    <property type="match status" value="1"/>
</dbReference>
<dbReference type="FunFam" id="2.60.40.10:FF:000413">
    <property type="entry name" value="Down syndrome cell adhesion molecule, isoform F"/>
    <property type="match status" value="1"/>
</dbReference>
<dbReference type="GO" id="GO:0007156">
    <property type="term" value="P:homophilic cell adhesion via plasma membrane adhesion molecules"/>
    <property type="evidence" value="ECO:0007669"/>
    <property type="project" value="TreeGrafter"/>
</dbReference>
<dbReference type="GO" id="GO:0098632">
    <property type="term" value="F:cell-cell adhesion mediator activity"/>
    <property type="evidence" value="ECO:0007669"/>
    <property type="project" value="TreeGrafter"/>
</dbReference>
<dbReference type="SMART" id="SM00408">
    <property type="entry name" value="IGc2"/>
    <property type="match status" value="9"/>
</dbReference>
<dbReference type="FunFam" id="2.60.40.10:FF:000324">
    <property type="entry name" value="Down syndrome cell adhesion molecule, isoform D"/>
    <property type="match status" value="1"/>
</dbReference>
<dbReference type="InterPro" id="IPR013783">
    <property type="entry name" value="Ig-like_fold"/>
</dbReference>
<dbReference type="Gene3D" id="2.60.40.10">
    <property type="entry name" value="Immunoglobulins"/>
    <property type="match status" value="16"/>
</dbReference>
<dbReference type="CDD" id="cd20954">
    <property type="entry name" value="IgI_7_Dscam"/>
    <property type="match status" value="1"/>
</dbReference>
<gene>
    <name evidence="15" type="primary">Dvir\Dscam</name>
    <name evidence="15" type="ORF">Dvir_GJ20560</name>
</gene>
<dbReference type="SMR" id="A0A0Q9WEJ2"/>
<feature type="domain" description="Ig-like" evidence="13">
    <location>
        <begin position="349"/>
        <end position="428"/>
    </location>
</feature>
<dbReference type="InterPro" id="IPR036116">
    <property type="entry name" value="FN3_sf"/>
</dbReference>
<feature type="compositionally biased region" description="Polar residues" evidence="10">
    <location>
        <begin position="1855"/>
        <end position="1865"/>
    </location>
</feature>
<keyword evidence="2 11" id="KW-0812">Transmembrane</keyword>
<feature type="signal peptide" evidence="12">
    <location>
        <begin position="1"/>
        <end position="30"/>
    </location>
</feature>
<evidence type="ECO:0000256" key="2">
    <source>
        <dbReference type="ARBA" id="ARBA00022692"/>
    </source>
</evidence>
<feature type="chain" id="PRO_5006386696" evidence="12">
    <location>
        <begin position="31"/>
        <end position="2050"/>
    </location>
</feature>
<evidence type="ECO:0000256" key="10">
    <source>
        <dbReference type="SAM" id="MobiDB-lite"/>
    </source>
</evidence>
<feature type="domain" description="Fibronectin type-III" evidence="14">
    <location>
        <begin position="1130"/>
        <end position="1226"/>
    </location>
</feature>
<dbReference type="InterPro" id="IPR036179">
    <property type="entry name" value="Ig-like_dom_sf"/>
</dbReference>
<organism evidence="15 16">
    <name type="scientific">Drosophila virilis</name>
    <name type="common">Fruit fly</name>
    <dbReference type="NCBI Taxonomy" id="7244"/>
    <lineage>
        <taxon>Eukaryota</taxon>
        <taxon>Metazoa</taxon>
        <taxon>Ecdysozoa</taxon>
        <taxon>Arthropoda</taxon>
        <taxon>Hexapoda</taxon>
        <taxon>Insecta</taxon>
        <taxon>Pterygota</taxon>
        <taxon>Neoptera</taxon>
        <taxon>Endopterygota</taxon>
        <taxon>Diptera</taxon>
        <taxon>Brachycera</taxon>
        <taxon>Muscomorpha</taxon>
        <taxon>Ephydroidea</taxon>
        <taxon>Drosophilidae</taxon>
        <taxon>Drosophila</taxon>
    </lineage>
</organism>
<dbReference type="InterPro" id="IPR021012">
    <property type="entry name" value="Dscam1_C"/>
</dbReference>
<dbReference type="InterPro" id="IPR007110">
    <property type="entry name" value="Ig-like_dom"/>
</dbReference>
<protein>
    <submittedName>
        <fullName evidence="15">Dscam, isoform E</fullName>
    </submittedName>
</protein>
<accession>A0A0Q9WEJ2</accession>
<feature type="domain" description="Ig-like" evidence="13">
    <location>
        <begin position="534"/>
        <end position="620"/>
    </location>
</feature>
<keyword evidence="8" id="KW-1015">Disulfide bond</keyword>
<dbReference type="FunFam" id="2.60.40.10:FF:000311">
    <property type="entry name" value="Down syndrome cell adhesion molecule, isoform D"/>
    <property type="match status" value="1"/>
</dbReference>
<evidence type="ECO:0000256" key="11">
    <source>
        <dbReference type="SAM" id="Phobius"/>
    </source>
</evidence>
<feature type="domain" description="Ig-like" evidence="13">
    <location>
        <begin position="1325"/>
        <end position="1407"/>
    </location>
</feature>
<dbReference type="FunFam" id="2.60.40.10:FF:000310">
    <property type="entry name" value="Down syndrome cell adhesion molecule, isoform D"/>
    <property type="match status" value="1"/>
</dbReference>
<evidence type="ECO:0000256" key="12">
    <source>
        <dbReference type="SAM" id="SignalP"/>
    </source>
</evidence>
<evidence type="ECO:0000256" key="8">
    <source>
        <dbReference type="ARBA" id="ARBA00023157"/>
    </source>
</evidence>
<dbReference type="GO" id="GO:0007411">
    <property type="term" value="P:axon guidance"/>
    <property type="evidence" value="ECO:0007669"/>
    <property type="project" value="TreeGrafter"/>
</dbReference>
<feature type="domain" description="Fibronectin type-III" evidence="14">
    <location>
        <begin position="1512"/>
        <end position="1607"/>
    </location>
</feature>
<dbReference type="Proteomes" id="UP000008792">
    <property type="component" value="Unassembled WGS sequence"/>
</dbReference>